<gene>
    <name evidence="1" type="ORF">S06H3_27276</name>
</gene>
<dbReference type="EMBL" id="BARV01015810">
    <property type="protein sequence ID" value="GAI19952.1"/>
    <property type="molecule type" value="Genomic_DNA"/>
</dbReference>
<name>X1LKS4_9ZZZZ</name>
<accession>X1LKS4</accession>
<proteinExistence type="predicted"/>
<reference evidence="1" key="1">
    <citation type="journal article" date="2014" name="Front. Microbiol.">
        <title>High frequency of phylogenetically diverse reductive dehalogenase-homologous genes in deep subseafloor sedimentary metagenomes.</title>
        <authorList>
            <person name="Kawai M."/>
            <person name="Futagami T."/>
            <person name="Toyoda A."/>
            <person name="Takaki Y."/>
            <person name="Nishi S."/>
            <person name="Hori S."/>
            <person name="Arai W."/>
            <person name="Tsubouchi T."/>
            <person name="Morono Y."/>
            <person name="Uchiyama I."/>
            <person name="Ito T."/>
            <person name="Fujiyama A."/>
            <person name="Inagaki F."/>
            <person name="Takami H."/>
        </authorList>
    </citation>
    <scope>NUCLEOTIDE SEQUENCE</scope>
    <source>
        <strain evidence="1">Expedition CK06-06</strain>
    </source>
</reference>
<comment type="caution">
    <text evidence="1">The sequence shown here is derived from an EMBL/GenBank/DDBJ whole genome shotgun (WGS) entry which is preliminary data.</text>
</comment>
<protein>
    <submittedName>
        <fullName evidence="1">Uncharacterized protein</fullName>
    </submittedName>
</protein>
<sequence length="76" mass="8506">GSALGLINFFIKPGFKNDYFAFKDVNLWSFQFSNQYGHGLDCGYFISRISYPGDYSSLLDNRHYLGSKPSPGSLPA</sequence>
<feature type="non-terminal residue" evidence="1">
    <location>
        <position position="1"/>
    </location>
</feature>
<dbReference type="AlphaFoldDB" id="X1LKS4"/>
<evidence type="ECO:0000313" key="1">
    <source>
        <dbReference type="EMBL" id="GAI19952.1"/>
    </source>
</evidence>
<organism evidence="1">
    <name type="scientific">marine sediment metagenome</name>
    <dbReference type="NCBI Taxonomy" id="412755"/>
    <lineage>
        <taxon>unclassified sequences</taxon>
        <taxon>metagenomes</taxon>
        <taxon>ecological metagenomes</taxon>
    </lineage>
</organism>